<protein>
    <submittedName>
        <fullName evidence="2">Uncharacterized protein</fullName>
    </submittedName>
</protein>
<accession>A0A382JDE7</accession>
<proteinExistence type="predicted"/>
<evidence type="ECO:0000313" key="2">
    <source>
        <dbReference type="EMBL" id="SVC09277.1"/>
    </source>
</evidence>
<dbReference type="EMBL" id="UINC01073132">
    <property type="protein sequence ID" value="SVC09277.1"/>
    <property type="molecule type" value="Genomic_DNA"/>
</dbReference>
<name>A0A382JDE7_9ZZZZ</name>
<evidence type="ECO:0000256" key="1">
    <source>
        <dbReference type="SAM" id="MobiDB-lite"/>
    </source>
</evidence>
<reference evidence="2" key="1">
    <citation type="submission" date="2018-05" db="EMBL/GenBank/DDBJ databases">
        <authorList>
            <person name="Lanie J.A."/>
            <person name="Ng W.-L."/>
            <person name="Kazmierczak K.M."/>
            <person name="Andrzejewski T.M."/>
            <person name="Davidsen T.M."/>
            <person name="Wayne K.J."/>
            <person name="Tettelin H."/>
            <person name="Glass J.I."/>
            <person name="Rusch D."/>
            <person name="Podicherti R."/>
            <person name="Tsui H.-C.T."/>
            <person name="Winkler M.E."/>
        </authorList>
    </citation>
    <scope>NUCLEOTIDE SEQUENCE</scope>
</reference>
<dbReference type="AlphaFoldDB" id="A0A382JDE7"/>
<sequence>RAAPPRRRRVRPTQGRRRRPVAGRHAAVPVPPLPRRTHTGGLAPSL</sequence>
<feature type="non-terminal residue" evidence="2">
    <location>
        <position position="46"/>
    </location>
</feature>
<feature type="region of interest" description="Disordered" evidence="1">
    <location>
        <begin position="1"/>
        <end position="46"/>
    </location>
</feature>
<organism evidence="2">
    <name type="scientific">marine metagenome</name>
    <dbReference type="NCBI Taxonomy" id="408172"/>
    <lineage>
        <taxon>unclassified sequences</taxon>
        <taxon>metagenomes</taxon>
        <taxon>ecological metagenomes</taxon>
    </lineage>
</organism>
<feature type="non-terminal residue" evidence="2">
    <location>
        <position position="1"/>
    </location>
</feature>
<feature type="compositionally biased region" description="Basic residues" evidence="1">
    <location>
        <begin position="1"/>
        <end position="22"/>
    </location>
</feature>
<gene>
    <name evidence="2" type="ORF">METZ01_LOCUS262131</name>
</gene>